<accession>A0A8S1H163</accession>
<feature type="domain" description="MADF" evidence="1">
    <location>
        <begin position="14"/>
        <end position="98"/>
    </location>
</feature>
<keyword evidence="3" id="KW-1185">Reference proteome</keyword>
<reference evidence="2" key="1">
    <citation type="submission" date="2020-10" db="EMBL/GenBank/DDBJ databases">
        <authorList>
            <person name="Kikuchi T."/>
        </authorList>
    </citation>
    <scope>NUCLEOTIDE SEQUENCE</scope>
    <source>
        <strain evidence="2">NKZ352</strain>
    </source>
</reference>
<evidence type="ECO:0000313" key="2">
    <source>
        <dbReference type="EMBL" id="CAD6188983.1"/>
    </source>
</evidence>
<sequence length="179" mass="21347">MYNLKLLDINHQRHLILLVSQYTILWDNKNPDYGRPLAEKAWKQVKLQFEKKFFCSVCVYELKRCWRGLCMEYHWIMKNPWRDFIFIEDMAFLSSNPKSIPFSDLNEELRKTILSDDIFTPEPENNVEEIETLETLYRASLKLEKILPKLGDIRNDDLLDRTLLGFWRKEAKVAGSQSV</sequence>
<name>A0A8S1H163_9PELO</name>
<dbReference type="PROSITE" id="PS51029">
    <property type="entry name" value="MADF"/>
    <property type="match status" value="1"/>
</dbReference>
<protein>
    <recommendedName>
        <fullName evidence="1">MADF domain-containing protein</fullName>
    </recommendedName>
</protein>
<evidence type="ECO:0000313" key="3">
    <source>
        <dbReference type="Proteomes" id="UP000835052"/>
    </source>
</evidence>
<organism evidence="2 3">
    <name type="scientific">Caenorhabditis auriculariae</name>
    <dbReference type="NCBI Taxonomy" id="2777116"/>
    <lineage>
        <taxon>Eukaryota</taxon>
        <taxon>Metazoa</taxon>
        <taxon>Ecdysozoa</taxon>
        <taxon>Nematoda</taxon>
        <taxon>Chromadorea</taxon>
        <taxon>Rhabditida</taxon>
        <taxon>Rhabditina</taxon>
        <taxon>Rhabditomorpha</taxon>
        <taxon>Rhabditoidea</taxon>
        <taxon>Rhabditidae</taxon>
        <taxon>Peloderinae</taxon>
        <taxon>Caenorhabditis</taxon>
    </lineage>
</organism>
<comment type="caution">
    <text evidence="2">The sequence shown here is derived from an EMBL/GenBank/DDBJ whole genome shotgun (WGS) entry which is preliminary data.</text>
</comment>
<dbReference type="EMBL" id="CAJGYM010000009">
    <property type="protein sequence ID" value="CAD6188983.1"/>
    <property type="molecule type" value="Genomic_DNA"/>
</dbReference>
<gene>
    <name evidence="2" type="ORF">CAUJ_LOCUS4902</name>
</gene>
<dbReference type="Pfam" id="PF10545">
    <property type="entry name" value="MADF_DNA_bdg"/>
    <property type="match status" value="1"/>
</dbReference>
<evidence type="ECO:0000259" key="1">
    <source>
        <dbReference type="PROSITE" id="PS51029"/>
    </source>
</evidence>
<dbReference type="AlphaFoldDB" id="A0A8S1H163"/>
<dbReference type="Proteomes" id="UP000835052">
    <property type="component" value="Unassembled WGS sequence"/>
</dbReference>
<proteinExistence type="predicted"/>
<dbReference type="InterPro" id="IPR006578">
    <property type="entry name" value="MADF-dom"/>
</dbReference>